<dbReference type="GO" id="GO:0019433">
    <property type="term" value="P:triglyceride catabolic process"/>
    <property type="evidence" value="ECO:0007669"/>
    <property type="project" value="TreeGrafter"/>
</dbReference>
<dbReference type="PANTHER" id="PTHR23025">
    <property type="entry name" value="TRIACYLGLYCEROL LIPASE"/>
    <property type="match status" value="1"/>
</dbReference>
<dbReference type="SUPFAM" id="SSF53474">
    <property type="entry name" value="alpha/beta-Hydrolases"/>
    <property type="match status" value="1"/>
</dbReference>
<dbReference type="AlphaFoldDB" id="G0QWE8"/>
<dbReference type="STRING" id="857967.G0QWE8"/>
<accession>G0QWE8</accession>
<dbReference type="OrthoDB" id="408631at2759"/>
<gene>
    <name evidence="2" type="ORF">IMG5_131490</name>
</gene>
<dbReference type="eggNOG" id="KOG4388">
    <property type="taxonomic scope" value="Eukaryota"/>
</dbReference>
<name>G0QWE8_ICHMU</name>
<dbReference type="EMBL" id="GL983990">
    <property type="protein sequence ID" value="EGR30465.1"/>
    <property type="molecule type" value="Genomic_DNA"/>
</dbReference>
<dbReference type="InterPro" id="IPR029058">
    <property type="entry name" value="AB_hydrolase_fold"/>
</dbReference>
<proteinExistence type="predicted"/>
<evidence type="ECO:0000259" key="1">
    <source>
        <dbReference type="Pfam" id="PF07859"/>
    </source>
</evidence>
<keyword evidence="3" id="KW-1185">Reference proteome</keyword>
<dbReference type="Proteomes" id="UP000008983">
    <property type="component" value="Unassembled WGS sequence"/>
</dbReference>
<dbReference type="GO" id="GO:0005829">
    <property type="term" value="C:cytosol"/>
    <property type="evidence" value="ECO:0007669"/>
    <property type="project" value="TreeGrafter"/>
</dbReference>
<dbReference type="OMA" id="MWIVHFG"/>
<dbReference type="PANTHER" id="PTHR23025:SF3">
    <property type="entry name" value="HORMONE-SENSITIVE LIPASE"/>
    <property type="match status" value="1"/>
</dbReference>
<sequence>MNMYYNILQTSKDDLILRSTIQNDKDCELETLYYQVNPDPNVVIQTWNVLNKTYILRKFIKNVIPYVKQHLKIYVPTNIYKSLITLDDIYNKLKNNTIYDNLKIDQNNLPERVLQEFQILEQKTKDRNYIRLRVLTNIPFIKKGQLNPKKKVNIIDTVVFHIPGGGWVGLESFSHQMYTRKWVSQLKSIPIISIDYRKSPEFQYPIPLNDCWQMYQFLLDGIGDFYENVNIKKIILVGDSAGGNMAIGITLKALQEGIIRPEGLVLSYPALNLDMDFYTPSFSNIYKDIIVPYSFLKVCLDSYIDRKNKLLDILNDPFISPICIPSNILKNFPPIRIGCGDNDILRDDCFRFFNKLVQENCNAKMIIYNDLSHGYLNLDMPLVLPDTYKCGYDCGLFIQQILEGEKLNDVHY</sequence>
<dbReference type="GO" id="GO:0004771">
    <property type="term" value="F:sterol ester esterase activity"/>
    <property type="evidence" value="ECO:0007669"/>
    <property type="project" value="TreeGrafter"/>
</dbReference>
<dbReference type="GeneID" id="14906574"/>
<protein>
    <recommendedName>
        <fullName evidence="1">Alpha/beta hydrolase fold-3 domain-containing protein</fullName>
    </recommendedName>
</protein>
<dbReference type="RefSeq" id="XP_004032052.1">
    <property type="nucleotide sequence ID" value="XM_004032004.1"/>
</dbReference>
<dbReference type="InParanoid" id="G0QWE8"/>
<dbReference type="GO" id="GO:0004806">
    <property type="term" value="F:triacylglycerol lipase activity"/>
    <property type="evidence" value="ECO:0007669"/>
    <property type="project" value="TreeGrafter"/>
</dbReference>
<dbReference type="Pfam" id="PF07859">
    <property type="entry name" value="Abhydrolase_3"/>
    <property type="match status" value="1"/>
</dbReference>
<feature type="domain" description="Alpha/beta hydrolase fold-3" evidence="1">
    <location>
        <begin position="160"/>
        <end position="376"/>
    </location>
</feature>
<evidence type="ECO:0000313" key="2">
    <source>
        <dbReference type="EMBL" id="EGR30465.1"/>
    </source>
</evidence>
<evidence type="ECO:0000313" key="3">
    <source>
        <dbReference type="Proteomes" id="UP000008983"/>
    </source>
</evidence>
<organism evidence="2 3">
    <name type="scientific">Ichthyophthirius multifiliis</name>
    <name type="common">White spot disease agent</name>
    <name type="synonym">Ich</name>
    <dbReference type="NCBI Taxonomy" id="5932"/>
    <lineage>
        <taxon>Eukaryota</taxon>
        <taxon>Sar</taxon>
        <taxon>Alveolata</taxon>
        <taxon>Ciliophora</taxon>
        <taxon>Intramacronucleata</taxon>
        <taxon>Oligohymenophorea</taxon>
        <taxon>Hymenostomatida</taxon>
        <taxon>Ophryoglenina</taxon>
        <taxon>Ichthyophthirius</taxon>
    </lineage>
</organism>
<dbReference type="Gene3D" id="3.40.50.1820">
    <property type="entry name" value="alpha/beta hydrolase"/>
    <property type="match status" value="1"/>
</dbReference>
<dbReference type="InterPro" id="IPR013094">
    <property type="entry name" value="AB_hydrolase_3"/>
</dbReference>
<reference evidence="2 3" key="1">
    <citation type="submission" date="2011-07" db="EMBL/GenBank/DDBJ databases">
        <authorList>
            <person name="Coyne R."/>
            <person name="Brami D."/>
            <person name="Johnson J."/>
            <person name="Hostetler J."/>
            <person name="Hannick L."/>
            <person name="Clark T."/>
            <person name="Cassidy-Hanley D."/>
            <person name="Inman J."/>
        </authorList>
    </citation>
    <scope>NUCLEOTIDE SEQUENCE [LARGE SCALE GENOMIC DNA]</scope>
    <source>
        <strain evidence="2 3">G5</strain>
    </source>
</reference>